<evidence type="ECO:0000256" key="4">
    <source>
        <dbReference type="ARBA" id="ARBA00022694"/>
    </source>
</evidence>
<keyword evidence="4" id="KW-0819">tRNA processing</keyword>
<dbReference type="GO" id="GO:0016432">
    <property type="term" value="F:tRNA-uridine aminocarboxypropyltransferase activity"/>
    <property type="evidence" value="ECO:0007669"/>
    <property type="project" value="UniProtKB-EC"/>
</dbReference>
<dbReference type="PANTHER" id="PTHR21392">
    <property type="entry name" value="TRNA-URIDINE AMINOCARBOXYPROPYLTRANSFERASE 2"/>
    <property type="match status" value="1"/>
</dbReference>
<keyword evidence="3" id="KW-0949">S-adenosyl-L-methionine</keyword>
<evidence type="ECO:0000259" key="5">
    <source>
        <dbReference type="SMART" id="SM01144"/>
    </source>
</evidence>
<sequence>MSRIQPPQTCPRCGLMYQCICQKIPRLSSEVELSLLTHERELPRETNTGRWLVHALPQCHSFLWQRKQPCEKFQQRLDKEHLFPVLLFPSPHALSVNDVSQRAREGHKKPHFILLDGTWQEARKMERKSTWLAEIPRVQITPDSASAYRLRRNQQPDALCTLEVIATLLQQLGEDRHAQALKQFLYQFMDALSADKSGHASHRE</sequence>
<organism evidence="7 8">
    <name type="scientific">Vibrio mangrovi</name>
    <dbReference type="NCBI Taxonomy" id="474394"/>
    <lineage>
        <taxon>Bacteria</taxon>
        <taxon>Pseudomonadati</taxon>
        <taxon>Pseudomonadota</taxon>
        <taxon>Gammaproteobacteria</taxon>
        <taxon>Vibrionales</taxon>
        <taxon>Vibrionaceae</taxon>
        <taxon>Vibrio</taxon>
    </lineage>
</organism>
<evidence type="ECO:0000313" key="9">
    <source>
        <dbReference type="Proteomes" id="UP001283366"/>
    </source>
</evidence>
<accession>A0A1Y6IW54</accession>
<dbReference type="EC" id="2.5.1.25" evidence="1"/>
<evidence type="ECO:0000256" key="3">
    <source>
        <dbReference type="ARBA" id="ARBA00022691"/>
    </source>
</evidence>
<evidence type="ECO:0000313" key="6">
    <source>
        <dbReference type="EMBL" id="MDW6002581.1"/>
    </source>
</evidence>
<keyword evidence="2" id="KW-0808">Transferase</keyword>
<reference evidence="7 8" key="1">
    <citation type="submission" date="2017-05" db="EMBL/GenBank/DDBJ databases">
        <authorList>
            <person name="Song R."/>
            <person name="Chenine A.L."/>
            <person name="Ruprecht R.M."/>
        </authorList>
    </citation>
    <scope>NUCLEOTIDE SEQUENCE [LARGE SCALE GENOMIC DNA]</scope>
    <source>
        <strain evidence="7 8">CECT 7927</strain>
    </source>
</reference>
<dbReference type="Proteomes" id="UP000196125">
    <property type="component" value="Unassembled WGS sequence"/>
</dbReference>
<dbReference type="SMART" id="SM01144">
    <property type="entry name" value="DTW"/>
    <property type="match status" value="1"/>
</dbReference>
<keyword evidence="9" id="KW-1185">Reference proteome</keyword>
<dbReference type="OrthoDB" id="370626at2"/>
<dbReference type="Proteomes" id="UP001283366">
    <property type="component" value="Unassembled WGS sequence"/>
</dbReference>
<reference evidence="6 9" key="2">
    <citation type="submission" date="2023-11" db="EMBL/GenBank/DDBJ databases">
        <title>Plant-associative lifestyle of Vibrio porteresiae and its evolutionary dynamics.</title>
        <authorList>
            <person name="Rameshkumar N."/>
            <person name="Kirti K."/>
        </authorList>
    </citation>
    <scope>NUCLEOTIDE SEQUENCE [LARGE SCALE GENOMIC DNA]</scope>
    <source>
        <strain evidence="6 9">MSSRF38</strain>
    </source>
</reference>
<evidence type="ECO:0000313" key="8">
    <source>
        <dbReference type="Proteomes" id="UP000196125"/>
    </source>
</evidence>
<gene>
    <name evidence="6" type="ORF">SBX37_06850</name>
    <name evidence="7" type="ORF">VIM7927_03196</name>
</gene>
<dbReference type="InterPro" id="IPR039262">
    <property type="entry name" value="DTWD2/TAPT"/>
</dbReference>
<evidence type="ECO:0000256" key="1">
    <source>
        <dbReference type="ARBA" id="ARBA00012386"/>
    </source>
</evidence>
<dbReference type="PANTHER" id="PTHR21392:SF1">
    <property type="entry name" value="TRNA-URIDINE AMINOCARBOXYPROPYLTRANSFERASE"/>
    <property type="match status" value="1"/>
</dbReference>
<feature type="domain" description="DTW" evidence="5">
    <location>
        <begin position="6"/>
        <end position="197"/>
    </location>
</feature>
<evidence type="ECO:0000313" key="7">
    <source>
        <dbReference type="EMBL" id="SMS01887.1"/>
    </source>
</evidence>
<proteinExistence type="predicted"/>
<name>A0A1Y6IW54_9VIBR</name>
<dbReference type="EMBL" id="JAWRCO010000001">
    <property type="protein sequence ID" value="MDW6002581.1"/>
    <property type="molecule type" value="Genomic_DNA"/>
</dbReference>
<dbReference type="AlphaFoldDB" id="A0A1Y6IW54"/>
<protein>
    <recommendedName>
        <fullName evidence="1">tRNA-uridine aminocarboxypropyltransferase</fullName>
        <ecNumber evidence="1">2.5.1.25</ecNumber>
    </recommendedName>
</protein>
<dbReference type="EMBL" id="FXXI01000007">
    <property type="protein sequence ID" value="SMS01887.1"/>
    <property type="molecule type" value="Genomic_DNA"/>
</dbReference>
<dbReference type="InterPro" id="IPR005636">
    <property type="entry name" value="DTW"/>
</dbReference>
<dbReference type="RefSeq" id="WP_087481918.1">
    <property type="nucleotide sequence ID" value="NZ_AP024883.1"/>
</dbReference>
<dbReference type="GO" id="GO:0008033">
    <property type="term" value="P:tRNA processing"/>
    <property type="evidence" value="ECO:0007669"/>
    <property type="project" value="UniProtKB-KW"/>
</dbReference>
<evidence type="ECO:0000256" key="2">
    <source>
        <dbReference type="ARBA" id="ARBA00022679"/>
    </source>
</evidence>
<dbReference type="Pfam" id="PF03942">
    <property type="entry name" value="DTW"/>
    <property type="match status" value="1"/>
</dbReference>